<protein>
    <recommendedName>
        <fullName evidence="2">Aminoglycoside phosphotransferase domain-containing protein</fullName>
    </recommendedName>
</protein>
<accession>A0ABP9IEX9</accession>
<dbReference type="RefSeq" id="WP_345680974.1">
    <property type="nucleotide sequence ID" value="NZ_BAABHS010000060.1"/>
</dbReference>
<reference evidence="4" key="1">
    <citation type="journal article" date="2019" name="Int. J. Syst. Evol. Microbiol.">
        <title>The Global Catalogue of Microorganisms (GCM) 10K type strain sequencing project: providing services to taxonomists for standard genome sequencing and annotation.</title>
        <authorList>
            <consortium name="The Broad Institute Genomics Platform"/>
            <consortium name="The Broad Institute Genome Sequencing Center for Infectious Disease"/>
            <person name="Wu L."/>
            <person name="Ma J."/>
        </authorList>
    </citation>
    <scope>NUCLEOTIDE SEQUENCE [LARGE SCALE GENOMIC DNA]</scope>
    <source>
        <strain evidence="4">JCM 17986</strain>
    </source>
</reference>
<evidence type="ECO:0000256" key="1">
    <source>
        <dbReference type="SAM" id="MobiDB-lite"/>
    </source>
</evidence>
<sequence>MPAKGEPYAHGWYNDVYLVDHSTMGRTRWSVNRVAHVGTDPYDLAVLPPRAMYDAVRGRSQMAWLPSLIYEWIKDGSLHQELTWLGSAASDGPAGDRAMADVGFAECCADLLNLDTSELEALQTSAIDQLRDPARQEQPLVFEGASTWEEARIALLRRLLGEVDRRLPLERYGAPAFDQLWQLLRPLLPSTATDGPPRIVHHDGKYENLLIAGRHVGVIDWDFAAVTRMAPEHAAVVDLARMLHLTGRNPLLTSPDIWRATAERWVSANPEAAPAVRAFIATPGRSGSNPCGYLAQESVLNLASSVACGILRASEGSYRPELAARTLTQLLGVVGLPAPDAQQLDDDLRACRFSPMAAWNVHHPGPPAGPFSQHDRDAGFAAALAAVELATAASRHAQTQAMWDLAARGTVSACEQIARVQSAVADIDRVKDASPSNVLWPADARMRRANQDRLAVGALRDVCDIASAGCESWAMVPGLPDLWRTAATTMRPAAPEIGPGFRPTGDTCRYVTGSSGTGHSARAEPDRQASFSRNSELLV</sequence>
<dbReference type="Pfam" id="PF01636">
    <property type="entry name" value="APH"/>
    <property type="match status" value="1"/>
</dbReference>
<comment type="caution">
    <text evidence="3">The sequence shown here is derived from an EMBL/GenBank/DDBJ whole genome shotgun (WGS) entry which is preliminary data.</text>
</comment>
<dbReference type="SUPFAM" id="SSF56112">
    <property type="entry name" value="Protein kinase-like (PK-like)"/>
    <property type="match status" value="1"/>
</dbReference>
<evidence type="ECO:0000313" key="4">
    <source>
        <dbReference type="Proteomes" id="UP001500466"/>
    </source>
</evidence>
<dbReference type="Proteomes" id="UP001500466">
    <property type="component" value="Unassembled WGS sequence"/>
</dbReference>
<evidence type="ECO:0000259" key="2">
    <source>
        <dbReference type="Pfam" id="PF01636"/>
    </source>
</evidence>
<gene>
    <name evidence="3" type="ORF">GCM10023205_81840</name>
</gene>
<dbReference type="InterPro" id="IPR011009">
    <property type="entry name" value="Kinase-like_dom_sf"/>
</dbReference>
<feature type="domain" description="Aminoglycoside phosphotransferase" evidence="2">
    <location>
        <begin position="109"/>
        <end position="227"/>
    </location>
</feature>
<evidence type="ECO:0000313" key="3">
    <source>
        <dbReference type="EMBL" id="GAA4996275.1"/>
    </source>
</evidence>
<dbReference type="InterPro" id="IPR002575">
    <property type="entry name" value="Aminoglycoside_PTrfase"/>
</dbReference>
<dbReference type="EMBL" id="BAABHS010000060">
    <property type="protein sequence ID" value="GAA4996275.1"/>
    <property type="molecule type" value="Genomic_DNA"/>
</dbReference>
<keyword evidence="4" id="KW-1185">Reference proteome</keyword>
<feature type="compositionally biased region" description="Polar residues" evidence="1">
    <location>
        <begin position="529"/>
        <end position="539"/>
    </location>
</feature>
<organism evidence="3 4">
    <name type="scientific">Yinghuangia aomiensis</name>
    <dbReference type="NCBI Taxonomy" id="676205"/>
    <lineage>
        <taxon>Bacteria</taxon>
        <taxon>Bacillati</taxon>
        <taxon>Actinomycetota</taxon>
        <taxon>Actinomycetes</taxon>
        <taxon>Kitasatosporales</taxon>
        <taxon>Streptomycetaceae</taxon>
        <taxon>Yinghuangia</taxon>
    </lineage>
</organism>
<feature type="region of interest" description="Disordered" evidence="1">
    <location>
        <begin position="512"/>
        <end position="539"/>
    </location>
</feature>
<name>A0ABP9IEX9_9ACTN</name>
<proteinExistence type="predicted"/>